<reference evidence="1 2" key="1">
    <citation type="submission" date="2018-08" db="EMBL/GenBank/DDBJ databases">
        <title>Genomic Encyclopedia of Archaeal and Bacterial Type Strains, Phase II (KMG-II): from individual species to whole genera.</title>
        <authorList>
            <person name="Goeker M."/>
        </authorList>
    </citation>
    <scope>NUCLEOTIDE SEQUENCE [LARGE SCALE GENOMIC DNA]</scope>
    <source>
        <strain evidence="1 2">DSM 45791</strain>
    </source>
</reference>
<dbReference type="EMBL" id="QUNO01000013">
    <property type="protein sequence ID" value="REH39410.1"/>
    <property type="molecule type" value="Genomic_DNA"/>
</dbReference>
<dbReference type="Proteomes" id="UP000256269">
    <property type="component" value="Unassembled WGS sequence"/>
</dbReference>
<sequence length="1101" mass="117746">MAKLVRDAPTPGDTRVAREIVPGDLGVDSLLAGNGPVGGYRRLLRTALGDARMTEEPVWRRPIGRRLVLLAGGSGLLAAALPTGSPLQTLPAADATPSLTLDLLRRQDMLKLRYEFYNLQLADGRLVAVDPAQQSLIKVRFDAQHVMEQTEFVSASRDDTGPIPPPDTMPKPGTIAAKAVDPSQLVFLVPTTVKELPFTEEGLLNWTSWVMQVVPKSRVKPALYTDLLLVDWLHLTPEASSSWVHLATPLTSQGRTELWHTRLALRDEHGLPDAARGPAPVRAFDADPITLPTPYKSLIGYGSDTNVTQEIVTQTNTINPVDADLLLLSAQGSSVELAGDWPSPAPVAQWRHRSSIGRDNHVRIEQRGFLFPYGHRATVITETERTVVDGVAQFLQRAYLRVREPVKQYQDHSLPFTAVEIAMTTTPNLTASPDVVSGNTFWVQYDTATGQADVPFPMIATDWAGARSEFTAFLAFVHIEDAYDSDGLNRLRTKFSNAAFDDDAFKDGRRVHDLGGQHVAYAPPAASTLSAQDAAPADAGSTAFPTALMYLSSVAGDPLGKSKIPEVPNFGPSMLAAKVSLPAVTKLVQKEITSVIGFDPVYVAKGIEGATAQTFARVQDSVNAVGQVLQALGLPPDQRHFPEIPSEVRVAFSATVSSVGGVAVPDLNIGALSRSLGPIGGAPADIEKFLVDRTFDPRKYLATSAKLLGGVDLGQVIGANGNLLDIDNGPKIVTTPVYPGNDTTRPPSSITTTVDWKPKLPDPGKGVAFGVFLPKTDDGPASMTLHGEFHTSVGLDPKTTYTIKGDLRNFTLELVKGDDTSLHFIDLAFRRLTFETSDNVKPKLHVDIAKVGFAGPLDFVNTLEQYLVSTGDGVHIDVQPSGIEAGYTLAVPDVGVGVFSLQHLAFTAGLNLPFDGSAARARFAFCSREHPFTLAVSLFGGGGFMALALGTDGFELVEASIEFGGCVAFNLGVASGSVSVMAGIYFKLEQKDSDDIVTLSGYLRATGQLNVLGLITISAEFYLALSYTSDGGSNKVAGDASLTVEIDILFFHKSVSLSVHKEFAGPSGQRSLRAAATAAPPKFGDQLSQDDWNTYCDAFAG</sequence>
<gene>
    <name evidence="1" type="ORF">BCF44_113265</name>
</gene>
<name>A0A3E0H7K0_9PSEU</name>
<protein>
    <submittedName>
        <fullName evidence="1">Uncharacterized protein</fullName>
    </submittedName>
</protein>
<keyword evidence="2" id="KW-1185">Reference proteome</keyword>
<dbReference type="AlphaFoldDB" id="A0A3E0H7K0"/>
<proteinExistence type="predicted"/>
<evidence type="ECO:0000313" key="1">
    <source>
        <dbReference type="EMBL" id="REH39410.1"/>
    </source>
</evidence>
<organism evidence="1 2">
    <name type="scientific">Kutzneria buriramensis</name>
    <dbReference type="NCBI Taxonomy" id="1045776"/>
    <lineage>
        <taxon>Bacteria</taxon>
        <taxon>Bacillati</taxon>
        <taxon>Actinomycetota</taxon>
        <taxon>Actinomycetes</taxon>
        <taxon>Pseudonocardiales</taxon>
        <taxon>Pseudonocardiaceae</taxon>
        <taxon>Kutzneria</taxon>
    </lineage>
</organism>
<comment type="caution">
    <text evidence="1">The sequence shown here is derived from an EMBL/GenBank/DDBJ whole genome shotgun (WGS) entry which is preliminary data.</text>
</comment>
<accession>A0A3E0H7K0</accession>
<evidence type="ECO:0000313" key="2">
    <source>
        <dbReference type="Proteomes" id="UP000256269"/>
    </source>
</evidence>